<reference evidence="1 2" key="1">
    <citation type="journal article" date="2012" name="Science">
        <title>The Paleozoic origin of enzymatic lignin decomposition reconstructed from 31 fungal genomes.</title>
        <authorList>
            <person name="Floudas D."/>
            <person name="Binder M."/>
            <person name="Riley R."/>
            <person name="Barry K."/>
            <person name="Blanchette R.A."/>
            <person name="Henrissat B."/>
            <person name="Martinez A.T."/>
            <person name="Otillar R."/>
            <person name="Spatafora J.W."/>
            <person name="Yadav J.S."/>
            <person name="Aerts A."/>
            <person name="Benoit I."/>
            <person name="Boyd A."/>
            <person name="Carlson A."/>
            <person name="Copeland A."/>
            <person name="Coutinho P.M."/>
            <person name="de Vries R.P."/>
            <person name="Ferreira P."/>
            <person name="Findley K."/>
            <person name="Foster B."/>
            <person name="Gaskell J."/>
            <person name="Glotzer D."/>
            <person name="Gorecki P."/>
            <person name="Heitman J."/>
            <person name="Hesse C."/>
            <person name="Hori C."/>
            <person name="Igarashi K."/>
            <person name="Jurgens J.A."/>
            <person name="Kallen N."/>
            <person name="Kersten P."/>
            <person name="Kohler A."/>
            <person name="Kuees U."/>
            <person name="Kumar T.K.A."/>
            <person name="Kuo A."/>
            <person name="LaButti K."/>
            <person name="Larrondo L.F."/>
            <person name="Lindquist E."/>
            <person name="Ling A."/>
            <person name="Lombard V."/>
            <person name="Lucas S."/>
            <person name="Lundell T."/>
            <person name="Martin R."/>
            <person name="McLaughlin D.J."/>
            <person name="Morgenstern I."/>
            <person name="Morin E."/>
            <person name="Murat C."/>
            <person name="Nagy L.G."/>
            <person name="Nolan M."/>
            <person name="Ohm R.A."/>
            <person name="Patyshakuliyeva A."/>
            <person name="Rokas A."/>
            <person name="Ruiz-Duenas F.J."/>
            <person name="Sabat G."/>
            <person name="Salamov A."/>
            <person name="Samejima M."/>
            <person name="Schmutz J."/>
            <person name="Slot J.C."/>
            <person name="St John F."/>
            <person name="Stenlid J."/>
            <person name="Sun H."/>
            <person name="Sun S."/>
            <person name="Syed K."/>
            <person name="Tsang A."/>
            <person name="Wiebenga A."/>
            <person name="Young D."/>
            <person name="Pisabarro A."/>
            <person name="Eastwood D.C."/>
            <person name="Martin F."/>
            <person name="Cullen D."/>
            <person name="Grigoriev I.V."/>
            <person name="Hibbett D.S."/>
        </authorList>
    </citation>
    <scope>NUCLEOTIDE SEQUENCE [LARGE SCALE GENOMIC DNA]</scope>
    <source>
        <strain evidence="1 2">MD-104</strain>
    </source>
</reference>
<evidence type="ECO:0000313" key="2">
    <source>
        <dbReference type="Proteomes" id="UP000218811"/>
    </source>
</evidence>
<keyword evidence="2" id="KW-1185">Reference proteome</keyword>
<gene>
    <name evidence="1" type="ORF">WOLCODRAFT_143038</name>
</gene>
<dbReference type="EMBL" id="KB468053">
    <property type="protein sequence ID" value="PCH40331.1"/>
    <property type="molecule type" value="Genomic_DNA"/>
</dbReference>
<name>A0A2H3JEM3_WOLCO</name>
<organism evidence="1 2">
    <name type="scientific">Wolfiporia cocos (strain MD-104)</name>
    <name type="common">Brown rot fungus</name>
    <dbReference type="NCBI Taxonomy" id="742152"/>
    <lineage>
        <taxon>Eukaryota</taxon>
        <taxon>Fungi</taxon>
        <taxon>Dikarya</taxon>
        <taxon>Basidiomycota</taxon>
        <taxon>Agaricomycotina</taxon>
        <taxon>Agaricomycetes</taxon>
        <taxon>Polyporales</taxon>
        <taxon>Phaeolaceae</taxon>
        <taxon>Wolfiporia</taxon>
    </lineage>
</organism>
<accession>A0A2H3JEM3</accession>
<dbReference type="AlphaFoldDB" id="A0A2H3JEM3"/>
<proteinExistence type="predicted"/>
<dbReference type="SUPFAM" id="SSF52047">
    <property type="entry name" value="RNI-like"/>
    <property type="match status" value="1"/>
</dbReference>
<protein>
    <submittedName>
        <fullName evidence="1">Uncharacterized protein</fullName>
    </submittedName>
</protein>
<evidence type="ECO:0000313" key="1">
    <source>
        <dbReference type="EMBL" id="PCH40331.1"/>
    </source>
</evidence>
<sequence length="378" mass="42680">MSSVFSGTNLDRFIAVHWSAVNELIVYDSIQSPYHHILPHLLGRHVSKISTLTLVGHGGVSETPAQRLLVDPGFLMLVPMFASVTSLVLRNYTLDSYGDLIRLISSFPQLQALSLCGLHLKSQLESLTGAPNLPSTFQRKSHALRLRTLYMYLNPQMTLSILEGLAVTPTCGSLREIEIYGSFEGYFGWSENDHRYAVHTLRSFRIGQDHRRLVLTPNNRRDNSVSFGLIYRENIPSVHRTQVEEISRWQDLWMTIKGILTDPSVKGQLHRIVIHLYLPTTLQATTQGLISLTPQSDHTPVARIGEVTSQRVFDSYTAVTIKMHCAPKYTLSSAERVAVYIKTEGAIQGQLSKWDKRHILELSRSTWNGDWSLVNFEA</sequence>
<dbReference type="Proteomes" id="UP000218811">
    <property type="component" value="Unassembled WGS sequence"/>
</dbReference>